<dbReference type="SUPFAM" id="SSF58104">
    <property type="entry name" value="Methyl-accepting chemotaxis protein (MCP) signaling domain"/>
    <property type="match status" value="1"/>
</dbReference>
<dbReference type="RefSeq" id="WP_029162277.1">
    <property type="nucleotide sequence ID" value="NZ_CP009933.1"/>
</dbReference>
<feature type="domain" description="Methyl-accepting transducer" evidence="11">
    <location>
        <begin position="386"/>
        <end position="643"/>
    </location>
</feature>
<evidence type="ECO:0000259" key="12">
    <source>
        <dbReference type="PROSITE" id="PS50885"/>
    </source>
</evidence>
<evidence type="ECO:0000256" key="1">
    <source>
        <dbReference type="ARBA" id="ARBA00004651"/>
    </source>
</evidence>
<dbReference type="GO" id="GO:0004888">
    <property type="term" value="F:transmembrane signaling receptor activity"/>
    <property type="evidence" value="ECO:0007669"/>
    <property type="project" value="InterPro"/>
</dbReference>
<dbReference type="SUPFAM" id="SSF103190">
    <property type="entry name" value="Sensory domain-like"/>
    <property type="match status" value="1"/>
</dbReference>
<dbReference type="GO" id="GO:0007165">
    <property type="term" value="P:signal transduction"/>
    <property type="evidence" value="ECO:0007669"/>
    <property type="project" value="UniProtKB-KW"/>
</dbReference>
<keyword evidence="7 9" id="KW-0807">Transducer</keyword>
<evidence type="ECO:0000313" key="13">
    <source>
        <dbReference type="EMBL" id="AKA72143.1"/>
    </source>
</evidence>
<evidence type="ECO:0000256" key="7">
    <source>
        <dbReference type="ARBA" id="ARBA00023224"/>
    </source>
</evidence>
<dbReference type="InterPro" id="IPR003660">
    <property type="entry name" value="HAMP_dom"/>
</dbReference>
<comment type="similarity">
    <text evidence="8">Belongs to the methyl-accepting chemotaxis (MCP) protein family.</text>
</comment>
<evidence type="ECO:0000313" key="14">
    <source>
        <dbReference type="Proteomes" id="UP000033115"/>
    </source>
</evidence>
<feature type="transmembrane region" description="Helical" evidence="10">
    <location>
        <begin position="291"/>
        <end position="313"/>
    </location>
</feature>
<protein>
    <submittedName>
        <fullName evidence="13">Methyl-accepting chemotaxis sensory transducer with Cache sensor</fullName>
    </submittedName>
</protein>
<keyword evidence="5 10" id="KW-1133">Transmembrane helix</keyword>
<evidence type="ECO:0000256" key="8">
    <source>
        <dbReference type="ARBA" id="ARBA00029447"/>
    </source>
</evidence>
<keyword evidence="3" id="KW-0145">Chemotaxis</keyword>
<proteinExistence type="inferred from homology"/>
<comment type="subcellular location">
    <subcellularLocation>
        <location evidence="1">Cell membrane</location>
        <topology evidence="1">Multi-pass membrane protein</topology>
    </subcellularLocation>
</comment>
<dbReference type="GO" id="GO:0005886">
    <property type="term" value="C:plasma membrane"/>
    <property type="evidence" value="ECO:0007669"/>
    <property type="project" value="UniProtKB-SubCell"/>
</dbReference>
<dbReference type="Pfam" id="PF00015">
    <property type="entry name" value="MCPsignal"/>
    <property type="match status" value="1"/>
</dbReference>
<keyword evidence="2" id="KW-1003">Cell membrane</keyword>
<evidence type="ECO:0000256" key="9">
    <source>
        <dbReference type="PROSITE-ProRule" id="PRU00284"/>
    </source>
</evidence>
<gene>
    <name evidence="13" type="ORF">CSCA_5018</name>
</gene>
<keyword evidence="14" id="KW-1185">Reference proteome</keyword>
<dbReference type="InterPro" id="IPR004089">
    <property type="entry name" value="MCPsignal_dom"/>
</dbReference>
<dbReference type="PANTHER" id="PTHR32089:SF114">
    <property type="entry name" value="METHYL-ACCEPTING CHEMOTAXIS PROTEIN MCPB"/>
    <property type="match status" value="1"/>
</dbReference>
<dbReference type="InterPro" id="IPR004090">
    <property type="entry name" value="Chemotax_Me-accpt_rcpt"/>
</dbReference>
<evidence type="ECO:0000256" key="6">
    <source>
        <dbReference type="ARBA" id="ARBA00023136"/>
    </source>
</evidence>
<dbReference type="AlphaFoldDB" id="A0A0E3K4U3"/>
<dbReference type="GO" id="GO:0006935">
    <property type="term" value="P:chemotaxis"/>
    <property type="evidence" value="ECO:0007669"/>
    <property type="project" value="UniProtKB-KW"/>
</dbReference>
<evidence type="ECO:0000259" key="11">
    <source>
        <dbReference type="PROSITE" id="PS50111"/>
    </source>
</evidence>
<evidence type="ECO:0000256" key="3">
    <source>
        <dbReference type="ARBA" id="ARBA00022500"/>
    </source>
</evidence>
<dbReference type="Pfam" id="PF02743">
    <property type="entry name" value="dCache_1"/>
    <property type="match status" value="1"/>
</dbReference>
<dbReference type="SMART" id="SM00283">
    <property type="entry name" value="MA"/>
    <property type="match status" value="1"/>
</dbReference>
<dbReference type="PRINTS" id="PR00260">
    <property type="entry name" value="CHEMTRNSDUCR"/>
</dbReference>
<dbReference type="PANTHER" id="PTHR32089">
    <property type="entry name" value="METHYL-ACCEPTING CHEMOTAXIS PROTEIN MCPB"/>
    <property type="match status" value="1"/>
</dbReference>
<feature type="domain" description="HAMP" evidence="12">
    <location>
        <begin position="315"/>
        <end position="367"/>
    </location>
</feature>
<dbReference type="STRING" id="1548.CSCA_5018"/>
<dbReference type="Proteomes" id="UP000033115">
    <property type="component" value="Chromosome"/>
</dbReference>
<keyword evidence="4 10" id="KW-0812">Transmembrane</keyword>
<reference evidence="13 14" key="1">
    <citation type="journal article" date="2015" name="J. Biotechnol.">
        <title>Complete genome sequence of a malodorant-producing acetogen, Clostridium scatologenes ATCC 25775(T).</title>
        <authorList>
            <person name="Zhu Z."/>
            <person name="Guo T."/>
            <person name="Zheng H."/>
            <person name="Song T."/>
            <person name="Ouyang P."/>
            <person name="Xie J."/>
        </authorList>
    </citation>
    <scope>NUCLEOTIDE SEQUENCE [LARGE SCALE GENOMIC DNA]</scope>
    <source>
        <strain evidence="13 14">ATCC 25775</strain>
    </source>
</reference>
<keyword evidence="6 10" id="KW-0472">Membrane</keyword>
<dbReference type="Gene3D" id="3.30.450.20">
    <property type="entry name" value="PAS domain"/>
    <property type="match status" value="2"/>
</dbReference>
<dbReference type="PROSITE" id="PS50111">
    <property type="entry name" value="CHEMOTAXIS_TRANSDUC_2"/>
    <property type="match status" value="1"/>
</dbReference>
<organism evidence="13 14">
    <name type="scientific">Clostridium scatologenes</name>
    <dbReference type="NCBI Taxonomy" id="1548"/>
    <lineage>
        <taxon>Bacteria</taxon>
        <taxon>Bacillati</taxon>
        <taxon>Bacillota</taxon>
        <taxon>Clostridia</taxon>
        <taxon>Eubacteriales</taxon>
        <taxon>Clostridiaceae</taxon>
        <taxon>Clostridium</taxon>
    </lineage>
</organism>
<dbReference type="InterPro" id="IPR029151">
    <property type="entry name" value="Sensor-like_sf"/>
</dbReference>
<evidence type="ECO:0000256" key="5">
    <source>
        <dbReference type="ARBA" id="ARBA00022989"/>
    </source>
</evidence>
<dbReference type="EMBL" id="CP009933">
    <property type="protein sequence ID" value="AKA72143.1"/>
    <property type="molecule type" value="Genomic_DNA"/>
</dbReference>
<dbReference type="PROSITE" id="PS50885">
    <property type="entry name" value="HAMP"/>
    <property type="match status" value="1"/>
</dbReference>
<sequence length="672" mass="74875">MEKSTKILKIKSFRTKLIIFAVITSLLNICVLGSVMSTQVYNEMKSNQNSNVDNILSRYTTYLDQFFGDNEASLNQFAENYYLKNILADPQNNSAKMISLFKDFQNSHPLVQLISYGTETGQYYFDPSRNSVPAGYDPRKRPWYIQAKATDNIAYTAVYADASTGKNILTIVKKIKNDNNEMVGVLGIVIRLDTINKINSGYKIGEKGYTFITQGENYLVHNNKDLINKKITEQKIHDFSVRKTGSIFNDTSVEKGKNETRHIKCTYYPRTGWTIWSVGYNSDLLAPVYKILYKILFLSLFLLLLTIVLSIVVSKIMMNNINKILEATNIMSEGNMTHELVLKSGDEFQLLAQGVEAARKGTKSLIENVNQITDKVLNTSSSLVLTAKQTAVAAEEVSRAIASIAISSTDQVQETENISVSIKNFSEKLDIMTADFSFVNESVNKIKRQVTTGVDNMSVLNTKAKENIQLTCKIENMVNHLASDIKNIDKILTAIKIISEQTNLLALNASIEAARAGEAGRGFSVVADEIRKLAESSAEFTQKIKEITDMIQQDSIHTVDYMRNLKQSAEEQTGAVENANNTFNFINDSIKGIGKSVNLTFDNVKIIDDNKNKILEAVNVITANSEENAASIEQVSASSEEQTASASIVTSNAVDLENYINDLRKSLDNFKI</sequence>
<evidence type="ECO:0000256" key="4">
    <source>
        <dbReference type="ARBA" id="ARBA00022692"/>
    </source>
</evidence>
<name>A0A0E3K4U3_CLOSL</name>
<dbReference type="Gene3D" id="1.10.287.950">
    <property type="entry name" value="Methyl-accepting chemotaxis protein"/>
    <property type="match status" value="1"/>
</dbReference>
<accession>A0A0E3K4U3</accession>
<dbReference type="KEGG" id="csq:CSCA_5018"/>
<dbReference type="HOGENOM" id="CLU_000445_107_19_9"/>
<dbReference type="InterPro" id="IPR033479">
    <property type="entry name" value="dCache_1"/>
</dbReference>
<evidence type="ECO:0000256" key="2">
    <source>
        <dbReference type="ARBA" id="ARBA00022475"/>
    </source>
</evidence>
<evidence type="ECO:0000256" key="10">
    <source>
        <dbReference type="SAM" id="Phobius"/>
    </source>
</evidence>
<dbReference type="CDD" id="cd18773">
    <property type="entry name" value="PDC1_HK_sensor"/>
    <property type="match status" value="1"/>
</dbReference>